<dbReference type="GO" id="GO:0005657">
    <property type="term" value="C:replication fork"/>
    <property type="evidence" value="ECO:0007669"/>
    <property type="project" value="TreeGrafter"/>
</dbReference>
<organism evidence="2">
    <name type="scientific">Octopus bimaculoides</name>
    <name type="common">California two-spotted octopus</name>
    <dbReference type="NCBI Taxonomy" id="37653"/>
    <lineage>
        <taxon>Eukaryota</taxon>
        <taxon>Metazoa</taxon>
        <taxon>Spiralia</taxon>
        <taxon>Lophotrochozoa</taxon>
        <taxon>Mollusca</taxon>
        <taxon>Cephalopoda</taxon>
        <taxon>Coleoidea</taxon>
        <taxon>Octopodiformes</taxon>
        <taxon>Octopoda</taxon>
        <taxon>Incirrata</taxon>
        <taxon>Octopodidae</taxon>
        <taxon>Octopus</taxon>
    </lineage>
</organism>
<gene>
    <name evidence="2" type="ORF">OCBIM_22000684mg</name>
</gene>
<dbReference type="PANTHER" id="PTHR23274:SF48">
    <property type="entry name" value="ATP-DEPENDENT DNA HELICASE"/>
    <property type="match status" value="1"/>
</dbReference>
<evidence type="ECO:0000256" key="1">
    <source>
        <dbReference type="SAM" id="MobiDB-lite"/>
    </source>
</evidence>
<dbReference type="STRING" id="37653.A0A0L8G3S5"/>
<evidence type="ECO:0000313" key="2">
    <source>
        <dbReference type="EMBL" id="KOF71667.1"/>
    </source>
</evidence>
<dbReference type="CDD" id="cd18809">
    <property type="entry name" value="SF1_C_RecD"/>
    <property type="match status" value="1"/>
</dbReference>
<feature type="non-terminal residue" evidence="2">
    <location>
        <position position="1"/>
    </location>
</feature>
<dbReference type="SUPFAM" id="SSF52540">
    <property type="entry name" value="P-loop containing nucleoside triphosphate hydrolases"/>
    <property type="match status" value="1"/>
</dbReference>
<feature type="region of interest" description="Disordered" evidence="1">
    <location>
        <begin position="1"/>
        <end position="32"/>
    </location>
</feature>
<protein>
    <recommendedName>
        <fullName evidence="3">ATP-dependent DNA helicase</fullName>
    </recommendedName>
</protein>
<dbReference type="PANTHER" id="PTHR23274">
    <property type="entry name" value="DNA HELICASE-RELATED"/>
    <property type="match status" value="1"/>
</dbReference>
<sequence>IKAKDSQFHSRRTGRKKINNTSRLLDQSQEVRQERRAQKILSGSKKGEEAFIPRINLRPSETTLPFSMSRRQFPVIPAFAMSINKSQRQSFNNVGIILPSPVFIHGQLYVALSRSCNNIKMSVKDHPKQGELIVDRVFTRNVVLKQLL</sequence>
<reference evidence="2" key="1">
    <citation type="submission" date="2015-07" db="EMBL/GenBank/DDBJ databases">
        <title>MeaNS - Measles Nucleotide Surveillance Program.</title>
        <authorList>
            <person name="Tran T."/>
            <person name="Druce J."/>
        </authorList>
    </citation>
    <scope>NUCLEOTIDE SEQUENCE</scope>
    <source>
        <strain evidence="2">UCB-OBI-ISO-001</strain>
        <tissue evidence="2">Gonad</tissue>
    </source>
</reference>
<dbReference type="InterPro" id="IPR027417">
    <property type="entry name" value="P-loop_NTPase"/>
</dbReference>
<proteinExistence type="predicted"/>
<feature type="compositionally biased region" description="Polar residues" evidence="1">
    <location>
        <begin position="19"/>
        <end position="28"/>
    </location>
</feature>
<accession>A0A0L8G3S5</accession>
<feature type="compositionally biased region" description="Basic residues" evidence="1">
    <location>
        <begin position="9"/>
        <end position="18"/>
    </location>
</feature>
<dbReference type="GO" id="GO:0006260">
    <property type="term" value="P:DNA replication"/>
    <property type="evidence" value="ECO:0007669"/>
    <property type="project" value="TreeGrafter"/>
</dbReference>
<dbReference type="AlphaFoldDB" id="A0A0L8G3S5"/>
<evidence type="ECO:0008006" key="3">
    <source>
        <dbReference type="Google" id="ProtNLM"/>
    </source>
</evidence>
<name>A0A0L8G3S5_OCTBM</name>
<dbReference type="EMBL" id="KQ424055">
    <property type="protein sequence ID" value="KOF71667.1"/>
    <property type="molecule type" value="Genomic_DNA"/>
</dbReference>